<evidence type="ECO:0000313" key="2">
    <source>
        <dbReference type="EMBL" id="ATX70873.1"/>
    </source>
</evidence>
<feature type="transmembrane region" description="Helical" evidence="1">
    <location>
        <begin position="115"/>
        <end position="135"/>
    </location>
</feature>
<feature type="transmembrane region" description="Helical" evidence="1">
    <location>
        <begin position="203"/>
        <end position="224"/>
    </location>
</feature>
<reference evidence="2 3" key="1">
    <citation type="submission" date="2017-11" db="EMBL/GenBank/DDBJ databases">
        <title>Complete genome sequence of Spiroplasma clarkii CN-5 (DSM 19994).</title>
        <authorList>
            <person name="Tsai Y.-M."/>
            <person name="Chang A."/>
            <person name="Lo W.-S."/>
            <person name="Kuo C.-H."/>
        </authorList>
    </citation>
    <scope>NUCLEOTIDE SEQUENCE [LARGE SCALE GENOMIC DNA]</scope>
    <source>
        <strain evidence="2 3">CN-5</strain>
    </source>
</reference>
<feature type="transmembrane region" description="Helical" evidence="1">
    <location>
        <begin position="14"/>
        <end position="33"/>
    </location>
</feature>
<evidence type="ECO:0000256" key="1">
    <source>
        <dbReference type="SAM" id="Phobius"/>
    </source>
</evidence>
<sequence length="225" mass="26463">MISWFSWDTIVTDAFAAVGFILVVITPLIFAAIQRRILNGRLHTRVDGEKLFEKLKYDLNLSKLTNVNKRLLYRDVNYARSIFAGAMEYNSRDLLWYFNELHAKNFISSAIWGKAWTHFWVWILTVGVVMGGSYLDFPNWLFQINTMTKVSGIVSICVIFLCTVFFCGIIKTLEFFRIKRVVNDEVRQINLAKKEKVWKDFKIIYWSSISVFFLGWVLVFINMFF</sequence>
<dbReference type="AlphaFoldDB" id="A0A2K8KGQ0"/>
<name>A0A2K8KGQ0_9MOLU</name>
<dbReference type="Proteomes" id="UP000231179">
    <property type="component" value="Chromosome"/>
</dbReference>
<gene>
    <name evidence="2" type="ORF">SCLAR_v1c05540</name>
</gene>
<organism evidence="2 3">
    <name type="scientific">Spiroplasma clarkii</name>
    <dbReference type="NCBI Taxonomy" id="2139"/>
    <lineage>
        <taxon>Bacteria</taxon>
        <taxon>Bacillati</taxon>
        <taxon>Mycoplasmatota</taxon>
        <taxon>Mollicutes</taxon>
        <taxon>Entomoplasmatales</taxon>
        <taxon>Spiroplasmataceae</taxon>
        <taxon>Spiroplasma</taxon>
    </lineage>
</organism>
<feature type="transmembrane region" description="Helical" evidence="1">
    <location>
        <begin position="150"/>
        <end position="170"/>
    </location>
</feature>
<proteinExistence type="predicted"/>
<protein>
    <submittedName>
        <fullName evidence="2">Uncharacterized protein</fullName>
    </submittedName>
</protein>
<keyword evidence="1" id="KW-0472">Membrane</keyword>
<dbReference type="EMBL" id="CP024870">
    <property type="protein sequence ID" value="ATX70873.1"/>
    <property type="molecule type" value="Genomic_DNA"/>
</dbReference>
<dbReference type="RefSeq" id="WP_100254428.1">
    <property type="nucleotide sequence ID" value="NZ_CP024870.1"/>
</dbReference>
<accession>A0A2K8KGQ0</accession>
<keyword evidence="3" id="KW-1185">Reference proteome</keyword>
<keyword evidence="1" id="KW-1133">Transmembrane helix</keyword>
<evidence type="ECO:0000313" key="3">
    <source>
        <dbReference type="Proteomes" id="UP000231179"/>
    </source>
</evidence>
<keyword evidence="1" id="KW-0812">Transmembrane</keyword>